<dbReference type="InterPro" id="IPR006912">
    <property type="entry name" value="Harbinger_derived_prot"/>
</dbReference>
<evidence type="ECO:0000313" key="1">
    <source>
        <dbReference type="EMBL" id="KAK1604766.1"/>
    </source>
</evidence>
<reference evidence="1" key="1">
    <citation type="submission" date="2023-07" db="EMBL/GenBank/DDBJ databases">
        <title>A chromosome-level genome assembly of Lolium multiflorum.</title>
        <authorList>
            <person name="Chen Y."/>
            <person name="Copetti D."/>
            <person name="Kolliker R."/>
            <person name="Studer B."/>
        </authorList>
    </citation>
    <scope>NUCLEOTIDE SEQUENCE</scope>
    <source>
        <strain evidence="1">02402/16</strain>
        <tissue evidence="1">Leaf</tissue>
    </source>
</reference>
<proteinExistence type="predicted"/>
<comment type="caution">
    <text evidence="1">The sequence shown here is derived from an EMBL/GenBank/DDBJ whole genome shotgun (WGS) entry which is preliminary data.</text>
</comment>
<organism evidence="1 2">
    <name type="scientific">Lolium multiflorum</name>
    <name type="common">Italian ryegrass</name>
    <name type="synonym">Lolium perenne subsp. multiflorum</name>
    <dbReference type="NCBI Taxonomy" id="4521"/>
    <lineage>
        <taxon>Eukaryota</taxon>
        <taxon>Viridiplantae</taxon>
        <taxon>Streptophyta</taxon>
        <taxon>Embryophyta</taxon>
        <taxon>Tracheophyta</taxon>
        <taxon>Spermatophyta</taxon>
        <taxon>Magnoliopsida</taxon>
        <taxon>Liliopsida</taxon>
        <taxon>Poales</taxon>
        <taxon>Poaceae</taxon>
        <taxon>BOP clade</taxon>
        <taxon>Pooideae</taxon>
        <taxon>Poodae</taxon>
        <taxon>Poeae</taxon>
        <taxon>Poeae Chloroplast Group 2 (Poeae type)</taxon>
        <taxon>Loliodinae</taxon>
        <taxon>Loliinae</taxon>
        <taxon>Lolium</taxon>
    </lineage>
</organism>
<evidence type="ECO:0000313" key="2">
    <source>
        <dbReference type="Proteomes" id="UP001231189"/>
    </source>
</evidence>
<sequence length="316" mass="35667">MHCYSKLKKNPKWKLARVSLSKGKDAIDLDAPLATSAGRPIGNKAAKAALADAPSAEKTQASLTQCLVEVSSTLLSRDKKAEERWAALLKRQEEKMELKKRRDDMSLLRASTEGMCPQTRAAHNFFKGQILDAIEAKMPRRHPRTCLTLRRRRGRGRAAEDQGREKEVEARQRMEGHTMLHNDYFADGATHADNFRCRYRMSKGLFMNILHGVREFDPYFKLKHDAVGFIGFSSIQKCTAAMRMLAYGAPADTQDNHLHMSESTSIECMYKFCRAVVGKFGKYYLRGPTEEETARIMAQNAARGFPGMLGSIDCMH</sequence>
<gene>
    <name evidence="1" type="ORF">QYE76_028439</name>
</gene>
<protein>
    <submittedName>
        <fullName evidence="1">Uncharacterized protein</fullName>
    </submittedName>
</protein>
<dbReference type="PANTHER" id="PTHR47150:SF7">
    <property type="entry name" value="NUCLEASE"/>
    <property type="match status" value="1"/>
</dbReference>
<name>A0AAD8QMD1_LOLMU</name>
<dbReference type="Pfam" id="PF04827">
    <property type="entry name" value="Plant_tran"/>
    <property type="match status" value="1"/>
</dbReference>
<dbReference type="PANTHER" id="PTHR47150">
    <property type="entry name" value="OS12G0169200 PROTEIN"/>
    <property type="match status" value="1"/>
</dbReference>
<accession>A0AAD8QMD1</accession>
<dbReference type="Proteomes" id="UP001231189">
    <property type="component" value="Unassembled WGS sequence"/>
</dbReference>
<dbReference type="EMBL" id="JAUUTY010000007">
    <property type="protein sequence ID" value="KAK1604766.1"/>
    <property type="molecule type" value="Genomic_DNA"/>
</dbReference>
<keyword evidence="2" id="KW-1185">Reference proteome</keyword>
<dbReference type="AlphaFoldDB" id="A0AAD8QMD1"/>